<organism evidence="1">
    <name type="scientific">marine metagenome</name>
    <dbReference type="NCBI Taxonomy" id="408172"/>
    <lineage>
        <taxon>unclassified sequences</taxon>
        <taxon>metagenomes</taxon>
        <taxon>ecological metagenomes</taxon>
    </lineage>
</organism>
<gene>
    <name evidence="1" type="ORF">METZ01_LOCUS45440</name>
</gene>
<proteinExistence type="predicted"/>
<reference evidence="1" key="1">
    <citation type="submission" date="2018-05" db="EMBL/GenBank/DDBJ databases">
        <authorList>
            <person name="Lanie J.A."/>
            <person name="Ng W.-L."/>
            <person name="Kazmierczak K.M."/>
            <person name="Andrzejewski T.M."/>
            <person name="Davidsen T.M."/>
            <person name="Wayne K.J."/>
            <person name="Tettelin H."/>
            <person name="Glass J.I."/>
            <person name="Rusch D."/>
            <person name="Podicherti R."/>
            <person name="Tsui H.-C.T."/>
            <person name="Winkler M.E."/>
        </authorList>
    </citation>
    <scope>NUCLEOTIDE SEQUENCE</scope>
</reference>
<accession>A0A381RL71</accession>
<dbReference type="EMBL" id="UINC01002071">
    <property type="protein sequence ID" value="SUZ92586.1"/>
    <property type="molecule type" value="Genomic_DNA"/>
</dbReference>
<sequence>MQEIAPQDCPLPTQEVKEMFSEGILVVDVTIFVIKVDRHWADAKLNQCVGRGPVI</sequence>
<protein>
    <submittedName>
        <fullName evidence="1">Uncharacterized protein</fullName>
    </submittedName>
</protein>
<dbReference type="AlphaFoldDB" id="A0A381RL71"/>
<name>A0A381RL71_9ZZZZ</name>
<evidence type="ECO:0000313" key="1">
    <source>
        <dbReference type="EMBL" id="SUZ92586.1"/>
    </source>
</evidence>